<dbReference type="EMBL" id="GBRH01243350">
    <property type="protein sequence ID" value="JAD54545.1"/>
    <property type="molecule type" value="Transcribed_RNA"/>
</dbReference>
<reference evidence="1" key="2">
    <citation type="journal article" date="2015" name="Data Brief">
        <title>Shoot transcriptome of the giant reed, Arundo donax.</title>
        <authorList>
            <person name="Barrero R.A."/>
            <person name="Guerrero F.D."/>
            <person name="Moolhuijzen P."/>
            <person name="Goolsby J.A."/>
            <person name="Tidwell J."/>
            <person name="Bellgard S.E."/>
            <person name="Bellgard M.I."/>
        </authorList>
    </citation>
    <scope>NUCLEOTIDE SEQUENCE</scope>
    <source>
        <tissue evidence="1">Shoot tissue taken approximately 20 cm above the soil surface</tissue>
    </source>
</reference>
<reference evidence="1" key="1">
    <citation type="submission" date="2014-09" db="EMBL/GenBank/DDBJ databases">
        <authorList>
            <person name="Magalhaes I.L.F."/>
            <person name="Oliveira U."/>
            <person name="Santos F.R."/>
            <person name="Vidigal T.H.D.A."/>
            <person name="Brescovit A.D."/>
            <person name="Santos A.J."/>
        </authorList>
    </citation>
    <scope>NUCLEOTIDE SEQUENCE</scope>
    <source>
        <tissue evidence="1">Shoot tissue taken approximately 20 cm above the soil surface</tissue>
    </source>
</reference>
<evidence type="ECO:0000313" key="1">
    <source>
        <dbReference type="EMBL" id="JAD54545.1"/>
    </source>
</evidence>
<protein>
    <submittedName>
        <fullName evidence="1">Uncharacterized protein</fullName>
    </submittedName>
</protein>
<accession>A0A0A9B060</accession>
<proteinExistence type="predicted"/>
<dbReference type="AlphaFoldDB" id="A0A0A9B060"/>
<name>A0A0A9B060_ARUDO</name>
<sequence>MCKLFIPPTLSLSLYIYIYIYTHSHELNIHLYQTKVERTNLPQRTPNIKQDFTWMYGLSIMCRAQMQLSIIPTTVI</sequence>
<organism evidence="1">
    <name type="scientific">Arundo donax</name>
    <name type="common">Giant reed</name>
    <name type="synonym">Donax arundinaceus</name>
    <dbReference type="NCBI Taxonomy" id="35708"/>
    <lineage>
        <taxon>Eukaryota</taxon>
        <taxon>Viridiplantae</taxon>
        <taxon>Streptophyta</taxon>
        <taxon>Embryophyta</taxon>
        <taxon>Tracheophyta</taxon>
        <taxon>Spermatophyta</taxon>
        <taxon>Magnoliopsida</taxon>
        <taxon>Liliopsida</taxon>
        <taxon>Poales</taxon>
        <taxon>Poaceae</taxon>
        <taxon>PACMAD clade</taxon>
        <taxon>Arundinoideae</taxon>
        <taxon>Arundineae</taxon>
        <taxon>Arundo</taxon>
    </lineage>
</organism>